<evidence type="ECO:0000313" key="8">
    <source>
        <dbReference type="Proteomes" id="UP000452235"/>
    </source>
</evidence>
<keyword evidence="2" id="KW-0805">Transcription regulation</keyword>
<comment type="subcellular location">
    <subcellularLocation>
        <location evidence="1">Nucleus</location>
    </subcellularLocation>
</comment>
<feature type="coiled-coil region" evidence="5">
    <location>
        <begin position="175"/>
        <end position="209"/>
    </location>
</feature>
<dbReference type="SMART" id="SM00338">
    <property type="entry name" value="BRLZ"/>
    <property type="match status" value="1"/>
</dbReference>
<dbReference type="Gene3D" id="1.20.5.170">
    <property type="match status" value="1"/>
</dbReference>
<dbReference type="InterPro" id="IPR004827">
    <property type="entry name" value="bZIP"/>
</dbReference>
<keyword evidence="3" id="KW-0804">Transcription</keyword>
<dbReference type="PANTHER" id="PTHR19304">
    <property type="entry name" value="CYCLIC-AMP RESPONSE ELEMENT BINDING PROTEIN"/>
    <property type="match status" value="1"/>
</dbReference>
<dbReference type="InterPro" id="IPR046347">
    <property type="entry name" value="bZIP_sf"/>
</dbReference>
<dbReference type="AlphaFoldDB" id="A0A5M3Z308"/>
<evidence type="ECO:0000256" key="6">
    <source>
        <dbReference type="SAM" id="MobiDB-lite"/>
    </source>
</evidence>
<dbReference type="PROSITE" id="PS50217">
    <property type="entry name" value="BZIP"/>
    <property type="match status" value="1"/>
</dbReference>
<organism evidence="7 8">
    <name type="scientific">Aspergillus terreus</name>
    <dbReference type="NCBI Taxonomy" id="33178"/>
    <lineage>
        <taxon>Eukaryota</taxon>
        <taxon>Fungi</taxon>
        <taxon>Dikarya</taxon>
        <taxon>Ascomycota</taxon>
        <taxon>Pezizomycotina</taxon>
        <taxon>Eurotiomycetes</taxon>
        <taxon>Eurotiomycetidae</taxon>
        <taxon>Eurotiales</taxon>
        <taxon>Aspergillaceae</taxon>
        <taxon>Aspergillus</taxon>
        <taxon>Aspergillus subgen. Circumdati</taxon>
    </lineage>
</organism>
<dbReference type="EMBL" id="BLJY01000005">
    <property type="protein sequence ID" value="GFF16303.1"/>
    <property type="molecule type" value="Genomic_DNA"/>
</dbReference>
<evidence type="ECO:0000256" key="5">
    <source>
        <dbReference type="SAM" id="Coils"/>
    </source>
</evidence>
<name>A0A5M3Z308_ASPTE</name>
<evidence type="ECO:0000256" key="2">
    <source>
        <dbReference type="ARBA" id="ARBA00023015"/>
    </source>
</evidence>
<evidence type="ECO:0000256" key="1">
    <source>
        <dbReference type="ARBA" id="ARBA00004123"/>
    </source>
</evidence>
<feature type="compositionally biased region" description="Polar residues" evidence="6">
    <location>
        <begin position="84"/>
        <end position="113"/>
    </location>
</feature>
<keyword evidence="4" id="KW-0539">Nucleus</keyword>
<protein>
    <submittedName>
        <fullName evidence="7">BZIP transcription factor</fullName>
    </submittedName>
</protein>
<dbReference type="InterPro" id="IPR051027">
    <property type="entry name" value="bZIP_transcription_factors"/>
</dbReference>
<dbReference type="PROSITE" id="PS00036">
    <property type="entry name" value="BZIP_BASIC"/>
    <property type="match status" value="1"/>
</dbReference>
<keyword evidence="5" id="KW-0175">Coiled coil</keyword>
<accession>A0A5M3Z308</accession>
<feature type="compositionally biased region" description="Basic and acidic residues" evidence="6">
    <location>
        <begin position="147"/>
        <end position="161"/>
    </location>
</feature>
<evidence type="ECO:0000313" key="7">
    <source>
        <dbReference type="EMBL" id="GFF16303.1"/>
    </source>
</evidence>
<dbReference type="GO" id="GO:0005634">
    <property type="term" value="C:nucleus"/>
    <property type="evidence" value="ECO:0007669"/>
    <property type="project" value="UniProtKB-SubCell"/>
</dbReference>
<reference evidence="7 8" key="1">
    <citation type="submission" date="2020-01" db="EMBL/GenBank/DDBJ databases">
        <title>Aspergillus terreus IFO 6365 whole genome shotgun sequence.</title>
        <authorList>
            <person name="Kanamasa S."/>
            <person name="Takahashi H."/>
        </authorList>
    </citation>
    <scope>NUCLEOTIDE SEQUENCE [LARGE SCALE GENOMIC DNA]</scope>
    <source>
        <strain evidence="7 8">IFO 6365</strain>
    </source>
</reference>
<proteinExistence type="predicted"/>
<evidence type="ECO:0000256" key="3">
    <source>
        <dbReference type="ARBA" id="ARBA00023163"/>
    </source>
</evidence>
<dbReference type="SUPFAM" id="SSF57959">
    <property type="entry name" value="Leucine zipper domain"/>
    <property type="match status" value="1"/>
</dbReference>
<dbReference type="OrthoDB" id="295274at2759"/>
<feature type="region of interest" description="Disordered" evidence="6">
    <location>
        <begin position="84"/>
        <end position="171"/>
    </location>
</feature>
<dbReference type="Pfam" id="PF07716">
    <property type="entry name" value="bZIP_2"/>
    <property type="match status" value="1"/>
</dbReference>
<dbReference type="GO" id="GO:0003700">
    <property type="term" value="F:DNA-binding transcription factor activity"/>
    <property type="evidence" value="ECO:0007669"/>
    <property type="project" value="InterPro"/>
</dbReference>
<sequence length="250" mass="27459">MSELLTNPTAAGPFACADPKDTLLADPMEVTNAFCDELLRSSQLAGTIPSDGVAPSLGLPDDQLSTLNKPLPASIQSMLFSYDGPSSTQYDALSPPTTERHISPSSLQLSPTSDDLEGTVKSRSPSSEDKKRGASPPGRKPGRRASKVRDDQREKFLEKNRIAANKHRKRKKEFIQGLESRYGEQLNRKDQLKAEVSALRAQALDLQESLFNHAQCDNQPIQNYLNNRIGCMYARQPINGGNALPTSYFL</sequence>
<dbReference type="VEuPathDB" id="FungiDB:ATEG_05424"/>
<dbReference type="Proteomes" id="UP000452235">
    <property type="component" value="Unassembled WGS sequence"/>
</dbReference>
<evidence type="ECO:0000256" key="4">
    <source>
        <dbReference type="ARBA" id="ARBA00023242"/>
    </source>
</evidence>
<dbReference type="CDD" id="cd14687">
    <property type="entry name" value="bZIP_ATF2"/>
    <property type="match status" value="1"/>
</dbReference>
<comment type="caution">
    <text evidence="7">The sequence shown here is derived from an EMBL/GenBank/DDBJ whole genome shotgun (WGS) entry which is preliminary data.</text>
</comment>
<gene>
    <name evidence="7" type="ORF">ATEIFO6365_0005049300</name>
</gene>
<keyword evidence="8" id="KW-1185">Reference proteome</keyword>